<feature type="active site" evidence="2">
    <location>
        <position position="184"/>
    </location>
</feature>
<keyword evidence="1" id="KW-0064">Aspartyl protease</keyword>
<dbReference type="OrthoDB" id="2690199at2"/>
<evidence type="ECO:0000313" key="5">
    <source>
        <dbReference type="Proteomes" id="UP000530514"/>
    </source>
</evidence>
<comment type="caution">
    <text evidence="4">The sequence shown here is derived from an EMBL/GenBank/DDBJ whole genome shotgun (WGS) entry which is preliminary data.</text>
</comment>
<dbReference type="NCBIfam" id="TIGR02854">
    <property type="entry name" value="spore_II_GA"/>
    <property type="match status" value="1"/>
</dbReference>
<protein>
    <recommendedName>
        <fullName evidence="1">Sporulation sigma-E factor-processing peptidase</fullName>
        <ecNumber evidence="1">3.4.23.-</ecNumber>
    </recommendedName>
    <alternativeName>
        <fullName evidence="1">Membrane-associated aspartic protease</fullName>
    </alternativeName>
    <alternativeName>
        <fullName evidence="1">Stage II sporulation protein GA</fullName>
    </alternativeName>
</protein>
<keyword evidence="5" id="KW-1185">Reference proteome</keyword>
<dbReference type="EMBL" id="JACEIP010000007">
    <property type="protein sequence ID" value="MBA4542532.1"/>
    <property type="molecule type" value="Genomic_DNA"/>
</dbReference>
<feature type="transmembrane region" description="Helical" evidence="3">
    <location>
        <begin position="90"/>
        <end position="108"/>
    </location>
</feature>
<keyword evidence="1" id="KW-0749">Sporulation</keyword>
<dbReference type="GO" id="GO:0030435">
    <property type="term" value="P:sporulation resulting in formation of a cellular spore"/>
    <property type="evidence" value="ECO:0007669"/>
    <property type="project" value="UniProtKB-KW"/>
</dbReference>
<keyword evidence="1" id="KW-0378">Hydrolase</keyword>
<proteinExistence type="inferred from homology"/>
<dbReference type="PIRSF" id="PIRSF018571">
    <property type="entry name" value="SpoIIGA"/>
    <property type="match status" value="1"/>
</dbReference>
<keyword evidence="1" id="KW-0645">Protease</keyword>
<dbReference type="InterPro" id="IPR005081">
    <property type="entry name" value="SpoIIGA"/>
</dbReference>
<dbReference type="Proteomes" id="UP000530514">
    <property type="component" value="Unassembled WGS sequence"/>
</dbReference>
<comment type="subcellular location">
    <subcellularLocation>
        <location evidence="1">Cell membrane</location>
    </subcellularLocation>
</comment>
<dbReference type="GO" id="GO:0030436">
    <property type="term" value="P:asexual sporulation"/>
    <property type="evidence" value="ECO:0007669"/>
    <property type="project" value="InterPro"/>
</dbReference>
<feature type="transmembrane region" description="Helical" evidence="3">
    <location>
        <begin position="128"/>
        <end position="148"/>
    </location>
</feature>
<keyword evidence="1" id="KW-1003">Cell membrane</keyword>
<sequence>MVVYADVVFLLNSCMDFLLLWLTSGIRKQRTPYWRLIVAALLGGLYSTLYLWSAFSLAYFFPVKIIVSLLMIWIAFGFRHPLAYLRTLGVFYLACFIAGGALIALHYIVTGDSKVAGGIFFTESEYGWGSPVSWGLILFGFPLVWIYTKVSLGSLEERQALHRYLTEVKIRLGEHEIACTGLIDTGNQLRDPITRVPVMLIEFAQLEERLPPEFKRLMKQDDFALAWSELPPEWATRIRVIPFRAAGKENGMMVAIKPDHVQVRQENGWNKMEKILIGLDVGRLSSDGTYQAIIHPSCIRAVHS</sequence>
<gene>
    <name evidence="4" type="primary">spoIIGA</name>
    <name evidence="4" type="ORF">H1164_06390</name>
</gene>
<evidence type="ECO:0000313" key="4">
    <source>
        <dbReference type="EMBL" id="MBA4542532.1"/>
    </source>
</evidence>
<keyword evidence="1 3" id="KW-0472">Membrane</keyword>
<dbReference type="EC" id="3.4.23.-" evidence="1"/>
<evidence type="ECO:0000256" key="1">
    <source>
        <dbReference type="PIRNR" id="PIRNR018571"/>
    </source>
</evidence>
<keyword evidence="3" id="KW-1133">Transmembrane helix</keyword>
<keyword evidence="3" id="KW-0812">Transmembrane</keyword>
<accession>A0A7W2AGU7</accession>
<feature type="transmembrane region" description="Helical" evidence="3">
    <location>
        <begin position="33"/>
        <end position="52"/>
    </location>
</feature>
<reference evidence="4 5" key="1">
    <citation type="submission" date="2020-07" db="EMBL/GenBank/DDBJ databases">
        <authorList>
            <person name="Feng H."/>
        </authorList>
    </citation>
    <scope>NUCLEOTIDE SEQUENCE [LARGE SCALE GENOMIC DNA]</scope>
    <source>
        <strain evidence="5">s-11</strain>
    </source>
</reference>
<organism evidence="4 5">
    <name type="scientific">Thermoactinomyces daqus</name>
    <dbReference type="NCBI Taxonomy" id="1329516"/>
    <lineage>
        <taxon>Bacteria</taxon>
        <taxon>Bacillati</taxon>
        <taxon>Bacillota</taxon>
        <taxon>Bacilli</taxon>
        <taxon>Bacillales</taxon>
        <taxon>Thermoactinomycetaceae</taxon>
        <taxon>Thermoactinomyces</taxon>
    </lineage>
</organism>
<feature type="transmembrane region" description="Helical" evidence="3">
    <location>
        <begin position="58"/>
        <end position="78"/>
    </location>
</feature>
<feature type="transmembrane region" description="Helical" evidence="3">
    <location>
        <begin position="6"/>
        <end position="26"/>
    </location>
</feature>
<name>A0A7W2AGU7_9BACL</name>
<comment type="function">
    <text evidence="1">Probable aspartic protease that is responsible for the proteolytic cleavage of the RNA polymerase sigma E factor (SigE/spoIIGB) to yield the active peptide in the mother cell during sporulation. Responds to a signal from the forespore that is triggered by the extracellular signal protein SpoIIR.</text>
</comment>
<comment type="similarity">
    <text evidence="1">Belongs to the peptidase U4 family.</text>
</comment>
<evidence type="ECO:0000256" key="3">
    <source>
        <dbReference type="SAM" id="Phobius"/>
    </source>
</evidence>
<dbReference type="GO" id="GO:0006508">
    <property type="term" value="P:proteolysis"/>
    <property type="evidence" value="ECO:0007669"/>
    <property type="project" value="UniProtKB-KW"/>
</dbReference>
<evidence type="ECO:0000256" key="2">
    <source>
        <dbReference type="PIRSR" id="PIRSR018571-1"/>
    </source>
</evidence>
<dbReference type="Pfam" id="PF03419">
    <property type="entry name" value="Peptidase_U4"/>
    <property type="match status" value="1"/>
</dbReference>
<dbReference type="AlphaFoldDB" id="A0A7W2AGU7"/>
<comment type="subunit">
    <text evidence="1">Self-associates. Interacts with SigE. Interacts with SpoIIR.</text>
</comment>
<dbReference type="GO" id="GO:0005886">
    <property type="term" value="C:plasma membrane"/>
    <property type="evidence" value="ECO:0007669"/>
    <property type="project" value="UniProtKB-SubCell"/>
</dbReference>
<dbReference type="GO" id="GO:0004190">
    <property type="term" value="F:aspartic-type endopeptidase activity"/>
    <property type="evidence" value="ECO:0007669"/>
    <property type="project" value="UniProtKB-KW"/>
</dbReference>